<dbReference type="AlphaFoldDB" id="X1GNS6"/>
<dbReference type="EMBL" id="BARU01018639">
    <property type="protein sequence ID" value="GAH58847.1"/>
    <property type="molecule type" value="Genomic_DNA"/>
</dbReference>
<protein>
    <submittedName>
        <fullName evidence="1">Uncharacterized protein</fullName>
    </submittedName>
</protein>
<organism evidence="1">
    <name type="scientific">marine sediment metagenome</name>
    <dbReference type="NCBI Taxonomy" id="412755"/>
    <lineage>
        <taxon>unclassified sequences</taxon>
        <taxon>metagenomes</taxon>
        <taxon>ecological metagenomes</taxon>
    </lineage>
</organism>
<proteinExistence type="predicted"/>
<sequence>MKFWIEVEAPPSAVVKLARSSNLLIICTVTEFEVLSEWFDVPTNVAIKECTPKDWIIGLSVAIPFPSACAVPSDVVPSKNSTCGLSVGAGSTVAVKVNEVPYSTRGALETRDVVVGVLGLTPAIVIA</sequence>
<accession>X1GNS6</accession>
<name>X1GNS6_9ZZZZ</name>
<reference evidence="1" key="1">
    <citation type="journal article" date="2014" name="Front. Microbiol.">
        <title>High frequency of phylogenetically diverse reductive dehalogenase-homologous genes in deep subseafloor sedimentary metagenomes.</title>
        <authorList>
            <person name="Kawai M."/>
            <person name="Futagami T."/>
            <person name="Toyoda A."/>
            <person name="Takaki Y."/>
            <person name="Nishi S."/>
            <person name="Hori S."/>
            <person name="Arai W."/>
            <person name="Tsubouchi T."/>
            <person name="Morono Y."/>
            <person name="Uchiyama I."/>
            <person name="Ito T."/>
            <person name="Fujiyama A."/>
            <person name="Inagaki F."/>
            <person name="Takami H."/>
        </authorList>
    </citation>
    <scope>NUCLEOTIDE SEQUENCE</scope>
    <source>
        <strain evidence="1">Expedition CK06-06</strain>
    </source>
</reference>
<comment type="caution">
    <text evidence="1">The sequence shown here is derived from an EMBL/GenBank/DDBJ whole genome shotgun (WGS) entry which is preliminary data.</text>
</comment>
<gene>
    <name evidence="1" type="ORF">S03H2_30792</name>
</gene>
<evidence type="ECO:0000313" key="1">
    <source>
        <dbReference type="EMBL" id="GAH58847.1"/>
    </source>
</evidence>